<dbReference type="RefSeq" id="WP_212192809.1">
    <property type="nucleotide sequence ID" value="NZ_JAGTAR010000040.1"/>
</dbReference>
<feature type="transmembrane region" description="Helical" evidence="1">
    <location>
        <begin position="71"/>
        <end position="88"/>
    </location>
</feature>
<keyword evidence="1" id="KW-1133">Transmembrane helix</keyword>
<reference evidence="2" key="1">
    <citation type="journal article" date="2018" name="Int. J. Syst. Evol. Microbiol.">
        <title>Carboxylicivirga sediminis sp. nov., isolated from coastal sediment.</title>
        <authorList>
            <person name="Wang F.Q."/>
            <person name="Ren L.H."/>
            <person name="Zou R.J."/>
            <person name="Sun Y.Z."/>
            <person name="Liu X.J."/>
            <person name="Jiang F."/>
            <person name="Liu L.J."/>
        </authorList>
    </citation>
    <scope>NUCLEOTIDE SEQUENCE</scope>
    <source>
        <strain evidence="2">JR1</strain>
    </source>
</reference>
<organism evidence="2 3">
    <name type="scientific">Carboxylicivirga sediminis</name>
    <dbReference type="NCBI Taxonomy" id="2006564"/>
    <lineage>
        <taxon>Bacteria</taxon>
        <taxon>Pseudomonadati</taxon>
        <taxon>Bacteroidota</taxon>
        <taxon>Bacteroidia</taxon>
        <taxon>Marinilabiliales</taxon>
        <taxon>Marinilabiliaceae</taxon>
        <taxon>Carboxylicivirga</taxon>
    </lineage>
</organism>
<comment type="caution">
    <text evidence="2">The sequence shown here is derived from an EMBL/GenBank/DDBJ whole genome shotgun (WGS) entry which is preliminary data.</text>
</comment>
<keyword evidence="1" id="KW-0812">Transmembrane</keyword>
<feature type="transmembrane region" description="Helical" evidence="1">
    <location>
        <begin position="12"/>
        <end position="29"/>
    </location>
</feature>
<feature type="transmembrane region" description="Helical" evidence="1">
    <location>
        <begin position="108"/>
        <end position="134"/>
    </location>
</feature>
<name>A0A941FB17_9BACT</name>
<sequence length="258" mass="28833">MEENERLFSQKAIALATFFGGPAAAGYLIKKNYDAYGELSKGKNAFAIGVIATILLFAGIFSIPEYIIDKIPNALIPAVYIGIIYLIVEKLQGQWLEEHRAADGEFYTMWRSAGIGVIFTLIILIGVGGTAFIAGDLSQPDYNADYYNTEFDKFIKNENTALAIFEVIDVADPQYSIKELSKGVVLWQLNKEIISHLDTISNLPDELISQNDKLKEYCDLRVSYNEVIIKAISEETDLYNSEIDKIGSHINKVLEELN</sequence>
<dbReference type="Proteomes" id="UP000679220">
    <property type="component" value="Unassembled WGS sequence"/>
</dbReference>
<reference evidence="2" key="2">
    <citation type="submission" date="2021-04" db="EMBL/GenBank/DDBJ databases">
        <authorList>
            <person name="Zhang T."/>
            <person name="Zhang Y."/>
            <person name="Lu D."/>
            <person name="Zuo D."/>
            <person name="Du Z."/>
        </authorList>
    </citation>
    <scope>NUCLEOTIDE SEQUENCE</scope>
    <source>
        <strain evidence="2">JR1</strain>
    </source>
</reference>
<keyword evidence="3" id="KW-1185">Reference proteome</keyword>
<dbReference type="EMBL" id="JAGTAR010000040">
    <property type="protein sequence ID" value="MBR8537785.1"/>
    <property type="molecule type" value="Genomic_DNA"/>
</dbReference>
<protein>
    <submittedName>
        <fullName evidence="2">Uncharacterized protein</fullName>
    </submittedName>
</protein>
<evidence type="ECO:0000256" key="1">
    <source>
        <dbReference type="SAM" id="Phobius"/>
    </source>
</evidence>
<feature type="transmembrane region" description="Helical" evidence="1">
    <location>
        <begin position="45"/>
        <end position="64"/>
    </location>
</feature>
<evidence type="ECO:0000313" key="2">
    <source>
        <dbReference type="EMBL" id="MBR8537785.1"/>
    </source>
</evidence>
<gene>
    <name evidence="2" type="ORF">KDU71_19595</name>
</gene>
<evidence type="ECO:0000313" key="3">
    <source>
        <dbReference type="Proteomes" id="UP000679220"/>
    </source>
</evidence>
<dbReference type="AlphaFoldDB" id="A0A941FB17"/>
<accession>A0A941FB17</accession>
<proteinExistence type="predicted"/>
<keyword evidence="1" id="KW-0472">Membrane</keyword>